<reference evidence="1 2" key="1">
    <citation type="journal article" date="2017" name="Nat. Commun.">
        <title>Genome assembly with in vitro proximity ligation data and whole-genome triplication in lettuce.</title>
        <authorList>
            <person name="Reyes-Chin-Wo S."/>
            <person name="Wang Z."/>
            <person name="Yang X."/>
            <person name="Kozik A."/>
            <person name="Arikit S."/>
            <person name="Song C."/>
            <person name="Xia L."/>
            <person name="Froenicke L."/>
            <person name="Lavelle D.O."/>
            <person name="Truco M.J."/>
            <person name="Xia R."/>
            <person name="Zhu S."/>
            <person name="Xu C."/>
            <person name="Xu H."/>
            <person name="Xu X."/>
            <person name="Cox K."/>
            <person name="Korf I."/>
            <person name="Meyers B.C."/>
            <person name="Michelmore R.W."/>
        </authorList>
    </citation>
    <scope>NUCLEOTIDE SEQUENCE [LARGE SCALE GENOMIC DNA]</scope>
    <source>
        <strain evidence="2">cv. Salinas</strain>
        <tissue evidence="1">Seedlings</tissue>
    </source>
</reference>
<keyword evidence="2" id="KW-1185">Reference proteome</keyword>
<protein>
    <submittedName>
        <fullName evidence="1">Uncharacterized protein</fullName>
    </submittedName>
</protein>
<evidence type="ECO:0000313" key="2">
    <source>
        <dbReference type="Proteomes" id="UP000235145"/>
    </source>
</evidence>
<dbReference type="EMBL" id="NBSK02000006">
    <property type="protein sequence ID" value="KAJ0201510.1"/>
    <property type="molecule type" value="Genomic_DNA"/>
</dbReference>
<accession>A0A9R1VB82</accession>
<dbReference type="AlphaFoldDB" id="A0A9R1VB82"/>
<evidence type="ECO:0000313" key="1">
    <source>
        <dbReference type="EMBL" id="KAJ0201510.1"/>
    </source>
</evidence>
<name>A0A9R1VB82_LACSA</name>
<dbReference type="Proteomes" id="UP000235145">
    <property type="component" value="Unassembled WGS sequence"/>
</dbReference>
<gene>
    <name evidence="1" type="ORF">LSAT_V11C600318710</name>
</gene>
<organism evidence="1 2">
    <name type="scientific">Lactuca sativa</name>
    <name type="common">Garden lettuce</name>
    <dbReference type="NCBI Taxonomy" id="4236"/>
    <lineage>
        <taxon>Eukaryota</taxon>
        <taxon>Viridiplantae</taxon>
        <taxon>Streptophyta</taxon>
        <taxon>Embryophyta</taxon>
        <taxon>Tracheophyta</taxon>
        <taxon>Spermatophyta</taxon>
        <taxon>Magnoliopsida</taxon>
        <taxon>eudicotyledons</taxon>
        <taxon>Gunneridae</taxon>
        <taxon>Pentapetalae</taxon>
        <taxon>asterids</taxon>
        <taxon>campanulids</taxon>
        <taxon>Asterales</taxon>
        <taxon>Asteraceae</taxon>
        <taxon>Cichorioideae</taxon>
        <taxon>Cichorieae</taxon>
        <taxon>Lactucinae</taxon>
        <taxon>Lactuca</taxon>
    </lineage>
</organism>
<comment type="caution">
    <text evidence="1">The sequence shown here is derived from an EMBL/GenBank/DDBJ whole genome shotgun (WGS) entry which is preliminary data.</text>
</comment>
<sequence>MLNKTFVDTLQRVGAKAELMLYEGKNHTDVFVQSLSIIDFCKFGLQKVQLANENQLVDHYSSKHTKEKPPACKWSLCCLFLFHFHDDDMSSKEMESRRCSKHSDHGLP</sequence>
<proteinExistence type="predicted"/>